<evidence type="ECO:0000256" key="2">
    <source>
        <dbReference type="ARBA" id="ARBA00022777"/>
    </source>
</evidence>
<dbReference type="CDD" id="cd01941">
    <property type="entry name" value="YeiC_kinase_like"/>
    <property type="match status" value="1"/>
</dbReference>
<keyword evidence="5" id="KW-1185">Reference proteome</keyword>
<accession>A0A430FRX0</accession>
<feature type="domain" description="Carbohydrate kinase PfkB" evidence="3">
    <location>
        <begin position="41"/>
        <end position="337"/>
    </location>
</feature>
<evidence type="ECO:0000313" key="5">
    <source>
        <dbReference type="Proteomes" id="UP000287609"/>
    </source>
</evidence>
<evidence type="ECO:0000259" key="3">
    <source>
        <dbReference type="Pfam" id="PF00294"/>
    </source>
</evidence>
<organism evidence="4 5">
    <name type="scientific">Bifidobacterium dolichotidis</name>
    <dbReference type="NCBI Taxonomy" id="2306976"/>
    <lineage>
        <taxon>Bacteria</taxon>
        <taxon>Bacillati</taxon>
        <taxon>Actinomycetota</taxon>
        <taxon>Actinomycetes</taxon>
        <taxon>Bifidobacteriales</taxon>
        <taxon>Bifidobacteriaceae</taxon>
        <taxon>Bifidobacterium</taxon>
    </lineage>
</organism>
<reference evidence="4 5" key="1">
    <citation type="submission" date="2018-09" db="EMBL/GenBank/DDBJ databases">
        <title>Characterization of the phylogenetic diversity of five novel species belonging to the genus Bifidobacterium.</title>
        <authorList>
            <person name="Lugli G.A."/>
            <person name="Duranti S."/>
            <person name="Milani C."/>
        </authorList>
    </citation>
    <scope>NUCLEOTIDE SEQUENCE [LARGE SCALE GENOMIC DNA]</scope>
    <source>
        <strain evidence="4 5">2036B</strain>
    </source>
</reference>
<dbReference type="SUPFAM" id="SSF53613">
    <property type="entry name" value="Ribokinase-like"/>
    <property type="match status" value="1"/>
</dbReference>
<dbReference type="PANTHER" id="PTHR10584">
    <property type="entry name" value="SUGAR KINASE"/>
    <property type="match status" value="1"/>
</dbReference>
<dbReference type="EMBL" id="QXGM01000001">
    <property type="protein sequence ID" value="RSX55609.1"/>
    <property type="molecule type" value="Genomic_DNA"/>
</dbReference>
<evidence type="ECO:0000256" key="1">
    <source>
        <dbReference type="ARBA" id="ARBA00022679"/>
    </source>
</evidence>
<dbReference type="GO" id="GO:0016301">
    <property type="term" value="F:kinase activity"/>
    <property type="evidence" value="ECO:0007669"/>
    <property type="project" value="UniProtKB-KW"/>
</dbReference>
<dbReference type="Gene3D" id="3.40.1190.20">
    <property type="match status" value="1"/>
</dbReference>
<dbReference type="InterPro" id="IPR011611">
    <property type="entry name" value="PfkB_dom"/>
</dbReference>
<dbReference type="PANTHER" id="PTHR10584:SF166">
    <property type="entry name" value="RIBOKINASE"/>
    <property type="match status" value="1"/>
</dbReference>
<protein>
    <submittedName>
        <fullName evidence="4">Carbohydrate kinase</fullName>
    </submittedName>
</protein>
<dbReference type="OrthoDB" id="9808601at2"/>
<proteinExistence type="predicted"/>
<dbReference type="Proteomes" id="UP000287609">
    <property type="component" value="Unassembled WGS sequence"/>
</dbReference>
<sequence>MVERNISQKWLNEPPIHAVHPYADPVSDWEQQDNYDITQDRYVVVIGGMNMDICGRPGLKIVSRDSNPGMVTLSPGGVGQNIAQNLAHLGVPVSLVTVYGGDENGAALAAACAVNHIDLSHAECINDRRTSTYLFITDETGDMQIAVNDMGICEEMTPEFLQRRIDFINNAALCVVEANLSEDTLTWLGDHVTVPLLGDTVSTFKAHHFDHVLAHMGVLKPNHLEAQELTGIAVQDEESAQAAATALLDRGVATVCISMGIRGMLCARRVQNESSVTDEFVIVPPFPTKIATANGAGDAGMAAIAWSYFDNPARDLEELGRISQAASSVALECTKAVPDLTVDRLRMKLALLA</sequence>
<dbReference type="PROSITE" id="PS00583">
    <property type="entry name" value="PFKB_KINASES_1"/>
    <property type="match status" value="1"/>
</dbReference>
<keyword evidence="2 4" id="KW-0418">Kinase</keyword>
<dbReference type="Pfam" id="PF00294">
    <property type="entry name" value="PfkB"/>
    <property type="match status" value="1"/>
</dbReference>
<keyword evidence="1" id="KW-0808">Transferase</keyword>
<gene>
    <name evidence="4" type="ORF">D2E26_0172</name>
</gene>
<dbReference type="RefSeq" id="WP_125962827.1">
    <property type="nucleotide sequence ID" value="NZ_QXGM01000001.1"/>
</dbReference>
<evidence type="ECO:0000313" key="4">
    <source>
        <dbReference type="EMBL" id="RSX55609.1"/>
    </source>
</evidence>
<dbReference type="InterPro" id="IPR002173">
    <property type="entry name" value="Carboh/pur_kinase_PfkB_CS"/>
</dbReference>
<comment type="caution">
    <text evidence="4">The sequence shown here is derived from an EMBL/GenBank/DDBJ whole genome shotgun (WGS) entry which is preliminary data.</text>
</comment>
<dbReference type="AlphaFoldDB" id="A0A430FRX0"/>
<name>A0A430FRX0_9BIFI</name>
<dbReference type="InterPro" id="IPR029056">
    <property type="entry name" value="Ribokinase-like"/>
</dbReference>